<sequence>MDNVSKAVQYYENGYMCSQAVFAAFAEEFGITEKQAFQIGACFGGGMCKGEVCGACTGALMVLGMKYGQFDLNDTASRAKGRAMAVKFLDEFEKRKGSYICRDLLGCDLRNEEDRNKARSNGLFRTLCPKMVRTAAEILTKILGGDEE</sequence>
<dbReference type="RefSeq" id="WP_072300830.1">
    <property type="nucleotide sequence ID" value="NZ_FPIP01000008.1"/>
</dbReference>
<dbReference type="NCBIfam" id="TIGR01909">
    <property type="entry name" value="C_GCAxxG_C_C"/>
    <property type="match status" value="1"/>
</dbReference>
<organism evidence="1 2">
    <name type="scientific">Ruminococcus flavefaciens</name>
    <dbReference type="NCBI Taxonomy" id="1265"/>
    <lineage>
        <taxon>Bacteria</taxon>
        <taxon>Bacillati</taxon>
        <taxon>Bacillota</taxon>
        <taxon>Clostridia</taxon>
        <taxon>Eubacteriales</taxon>
        <taxon>Oscillospiraceae</taxon>
        <taxon>Ruminococcus</taxon>
    </lineage>
</organism>
<evidence type="ECO:0000313" key="1">
    <source>
        <dbReference type="EMBL" id="SFW44930.1"/>
    </source>
</evidence>
<protein>
    <submittedName>
        <fullName evidence="1">C_GCAxxG_C_C family probable redox protein</fullName>
    </submittedName>
</protein>
<name>A0A1K1PAU8_RUMFL</name>
<dbReference type="EMBL" id="FPIP01000008">
    <property type="protein sequence ID" value="SFW44930.1"/>
    <property type="molecule type" value="Genomic_DNA"/>
</dbReference>
<proteinExistence type="predicted"/>
<dbReference type="Proteomes" id="UP000183461">
    <property type="component" value="Unassembled WGS sequence"/>
</dbReference>
<dbReference type="Pfam" id="PF09719">
    <property type="entry name" value="C_GCAxxG_C_C"/>
    <property type="match status" value="1"/>
</dbReference>
<dbReference type="InterPro" id="IPR010181">
    <property type="entry name" value="CGCAxxGCC_motif"/>
</dbReference>
<gene>
    <name evidence="1" type="ORF">SAMN02910280_2612</name>
</gene>
<evidence type="ECO:0000313" key="2">
    <source>
        <dbReference type="Proteomes" id="UP000183461"/>
    </source>
</evidence>
<dbReference type="AlphaFoldDB" id="A0A1K1PAU8"/>
<accession>A0A1K1PAU8</accession>
<reference evidence="1 2" key="1">
    <citation type="submission" date="2016-11" db="EMBL/GenBank/DDBJ databases">
        <authorList>
            <person name="Jaros S."/>
            <person name="Januszkiewicz K."/>
            <person name="Wedrychowicz H."/>
        </authorList>
    </citation>
    <scope>NUCLEOTIDE SEQUENCE [LARGE SCALE GENOMIC DNA]</scope>
    <source>
        <strain evidence="1 2">YL228</strain>
    </source>
</reference>